<keyword evidence="3" id="KW-1185">Reference proteome</keyword>
<organism evidence="2 3">
    <name type="scientific">Rasiella rasia</name>
    <dbReference type="NCBI Taxonomy" id="2744027"/>
    <lineage>
        <taxon>Bacteria</taxon>
        <taxon>Pseudomonadati</taxon>
        <taxon>Bacteroidota</taxon>
        <taxon>Flavobacteriia</taxon>
        <taxon>Flavobacteriales</taxon>
        <taxon>Flavobacteriaceae</taxon>
        <taxon>Rasiella</taxon>
    </lineage>
</organism>
<evidence type="ECO:0000256" key="1">
    <source>
        <dbReference type="SAM" id="SignalP"/>
    </source>
</evidence>
<evidence type="ECO:0000313" key="3">
    <source>
        <dbReference type="Proteomes" id="UP000505306"/>
    </source>
</evidence>
<accession>A0A6G6GMP9</accession>
<dbReference type="RefSeq" id="WP_164679841.1">
    <property type="nucleotide sequence ID" value="NZ_CP049057.1"/>
</dbReference>
<dbReference type="KEGG" id="mgel:G5B37_09705"/>
<dbReference type="Proteomes" id="UP000505306">
    <property type="component" value="Chromosome"/>
</dbReference>
<name>A0A6G6GMP9_9FLAO</name>
<keyword evidence="1" id="KW-0732">Signal</keyword>
<proteinExistence type="predicted"/>
<reference evidence="2 3" key="1">
    <citation type="submission" date="2020-02" db="EMBL/GenBank/DDBJ databases">
        <title>Complete genome sequence of Flavobacteriaceae bacterium.</title>
        <authorList>
            <person name="Kim S.-J."/>
            <person name="Kim Y.-S."/>
            <person name="Kim K.-H."/>
        </authorList>
    </citation>
    <scope>NUCLEOTIDE SEQUENCE [LARGE SCALE GENOMIC DNA]</scope>
    <source>
        <strain evidence="2 3">RR4-40</strain>
    </source>
</reference>
<gene>
    <name evidence="2" type="ORF">G5B37_09705</name>
</gene>
<evidence type="ECO:0000313" key="2">
    <source>
        <dbReference type="EMBL" id="QIE59829.1"/>
    </source>
</evidence>
<feature type="signal peptide" evidence="1">
    <location>
        <begin position="1"/>
        <end position="25"/>
    </location>
</feature>
<sequence>MKKQTIFTAILSLFLIVGVSNQAEAQFGKKLKKTLNVGKKAKNSGKKLGKKGGKGKNFSSFNEETDELGMTGQYFGLKDPSSSGLRFVKNEAGKIVNKLHYFESSTSEPDMKLTLKESYYTKHGVKMFFHWRSASASSYVELIEIDPGVVAIIQGDRSLNNADDPIPLDATRTVVEVGAKDKASFDTWDVETAQAKVDMLLGTLKSAEGDKIKKKLMRFDVYKNYKGKIAFAKGTNYLRNQKSNQPTEKEANFITKRELGATVAFKPYFEQPLEQSHPGAWFNITYEMAGEKTDREQLRQSSTKFSKNIPQIDKDQEKFYFWYPKVTINTSNNVADYAFLELLRKTQGKLQAGNTYDLKVTVWAYKDGANIDPVATGTIQLEYTTGENGTDKLLNDPVKGWITVLQDYLDE</sequence>
<feature type="chain" id="PRO_5026238827" evidence="1">
    <location>
        <begin position="26"/>
        <end position="411"/>
    </location>
</feature>
<dbReference type="AlphaFoldDB" id="A0A6G6GMP9"/>
<protein>
    <submittedName>
        <fullName evidence="2">Uncharacterized protein</fullName>
    </submittedName>
</protein>
<dbReference type="EMBL" id="CP049057">
    <property type="protein sequence ID" value="QIE59829.1"/>
    <property type="molecule type" value="Genomic_DNA"/>
</dbReference>